<evidence type="ECO:0000313" key="1">
    <source>
        <dbReference type="EMBL" id="KAF4093705.1"/>
    </source>
</evidence>
<reference evidence="1 2" key="1">
    <citation type="submission" date="2020-02" db="EMBL/GenBank/DDBJ databases">
        <title>A chromosome-scale genome assembly of the black bullhead catfish (Ameiurus melas).</title>
        <authorList>
            <person name="Wen M."/>
            <person name="Zham M."/>
            <person name="Cabau C."/>
            <person name="Klopp C."/>
            <person name="Donnadieu C."/>
            <person name="Roques C."/>
            <person name="Bouchez O."/>
            <person name="Lampietro C."/>
            <person name="Jouanno E."/>
            <person name="Herpin A."/>
            <person name="Louis A."/>
            <person name="Berthelot C."/>
            <person name="Parey E."/>
            <person name="Roest-Crollius H."/>
            <person name="Braasch I."/>
            <person name="Postlethwait J."/>
            <person name="Robinson-Rechavi M."/>
            <person name="Echchiki A."/>
            <person name="Begum T."/>
            <person name="Montfort J."/>
            <person name="Schartl M."/>
            <person name="Bobe J."/>
            <person name="Guiguen Y."/>
        </authorList>
    </citation>
    <scope>NUCLEOTIDE SEQUENCE [LARGE SCALE GENOMIC DNA]</scope>
    <source>
        <strain evidence="1">M_S1</strain>
        <tissue evidence="1">Blood</tissue>
    </source>
</reference>
<evidence type="ECO:0000313" key="2">
    <source>
        <dbReference type="Proteomes" id="UP000593565"/>
    </source>
</evidence>
<keyword evidence="2" id="KW-1185">Reference proteome</keyword>
<dbReference type="EMBL" id="JAAGNN010000001">
    <property type="protein sequence ID" value="KAF4093705.1"/>
    <property type="molecule type" value="Genomic_DNA"/>
</dbReference>
<dbReference type="AlphaFoldDB" id="A0A7J6BF11"/>
<gene>
    <name evidence="1" type="ORF">AMELA_G00004940</name>
</gene>
<protein>
    <submittedName>
        <fullName evidence="1">Uncharacterized protein</fullName>
    </submittedName>
</protein>
<sequence length="92" mass="9806">MYFLISRFRTSVGTASLGHEVHQSFTDADMEDEDSGEETPPLHLSMTPGSHLKAAKAPLARPSLARQPSPLSLLSLAALLQPPSVCVLPVLA</sequence>
<comment type="caution">
    <text evidence="1">The sequence shown here is derived from an EMBL/GenBank/DDBJ whole genome shotgun (WGS) entry which is preliminary data.</text>
</comment>
<name>A0A7J6BF11_AMEME</name>
<organism evidence="1 2">
    <name type="scientific">Ameiurus melas</name>
    <name type="common">Black bullhead</name>
    <name type="synonym">Silurus melas</name>
    <dbReference type="NCBI Taxonomy" id="219545"/>
    <lineage>
        <taxon>Eukaryota</taxon>
        <taxon>Metazoa</taxon>
        <taxon>Chordata</taxon>
        <taxon>Craniata</taxon>
        <taxon>Vertebrata</taxon>
        <taxon>Euteleostomi</taxon>
        <taxon>Actinopterygii</taxon>
        <taxon>Neopterygii</taxon>
        <taxon>Teleostei</taxon>
        <taxon>Ostariophysi</taxon>
        <taxon>Siluriformes</taxon>
        <taxon>Ictaluridae</taxon>
        <taxon>Ameiurus</taxon>
    </lineage>
</organism>
<proteinExistence type="predicted"/>
<dbReference type="Proteomes" id="UP000593565">
    <property type="component" value="Unassembled WGS sequence"/>
</dbReference>
<accession>A0A7J6BF11</accession>